<dbReference type="InterPro" id="IPR036869">
    <property type="entry name" value="J_dom_sf"/>
</dbReference>
<evidence type="ECO:0000313" key="2">
    <source>
        <dbReference type="EMBL" id="QHT83932.1"/>
    </source>
</evidence>
<dbReference type="CDD" id="cd06257">
    <property type="entry name" value="DnaJ"/>
    <property type="match status" value="1"/>
</dbReference>
<proteinExistence type="predicted"/>
<dbReference type="InterPro" id="IPR051100">
    <property type="entry name" value="DnaJ_subfamily_B/C"/>
</dbReference>
<dbReference type="GO" id="GO:0005789">
    <property type="term" value="C:endoplasmic reticulum membrane"/>
    <property type="evidence" value="ECO:0007669"/>
    <property type="project" value="TreeGrafter"/>
</dbReference>
<dbReference type="PROSITE" id="PS50076">
    <property type="entry name" value="DNAJ_2"/>
    <property type="match status" value="1"/>
</dbReference>
<dbReference type="Gene3D" id="1.10.287.110">
    <property type="entry name" value="DnaJ domain"/>
    <property type="match status" value="1"/>
</dbReference>
<evidence type="ECO:0000259" key="1">
    <source>
        <dbReference type="PROSITE" id="PS50076"/>
    </source>
</evidence>
<dbReference type="GO" id="GO:0071218">
    <property type="term" value="P:cellular response to misfolded protein"/>
    <property type="evidence" value="ECO:0007669"/>
    <property type="project" value="TreeGrafter"/>
</dbReference>
<dbReference type="EMBL" id="MN740014">
    <property type="protein sequence ID" value="QHT83932.1"/>
    <property type="molecule type" value="Genomic_DNA"/>
</dbReference>
<dbReference type="AlphaFoldDB" id="A0A6C0HTT9"/>
<dbReference type="PANTHER" id="PTHR43908">
    <property type="entry name" value="AT29763P-RELATED"/>
    <property type="match status" value="1"/>
</dbReference>
<name>A0A6C0HTT9_9ZZZZ</name>
<dbReference type="SUPFAM" id="SSF46565">
    <property type="entry name" value="Chaperone J-domain"/>
    <property type="match status" value="1"/>
</dbReference>
<feature type="domain" description="J" evidence="1">
    <location>
        <begin position="5"/>
        <end position="79"/>
    </location>
</feature>
<dbReference type="Pfam" id="PF00226">
    <property type="entry name" value="DnaJ"/>
    <property type="match status" value="1"/>
</dbReference>
<sequence length="300" mass="35642">MDIKEAFQILELEENKTYNVEEIKRQYRLLALLYHPDKNKNDTATIHFQEIKEAYDYLLENYVVNTDEKDHSKDYQSYNNILYSFFNGILSNDMKNVLLNQILQKICNSCEESAIELLKKTDKKILIKTYNILNKYSNVLHIDNEFLEKINKIIKWKFEKDECIILNPTIDDLFEDNLYRINVNGFIYIVPLWHNELIYDNSGCDIYVKCLPILPDNIDIISNNNILVNIILTIDQILKEDVLKIRIGKRVFDVSRELLHFKKYQKIWLFEKGISRINTLDIYDVNNKSDIIVNIEISDL</sequence>
<dbReference type="SMART" id="SM00271">
    <property type="entry name" value="DnaJ"/>
    <property type="match status" value="1"/>
</dbReference>
<reference evidence="2" key="1">
    <citation type="journal article" date="2020" name="Nature">
        <title>Giant virus diversity and host interactions through global metagenomics.</title>
        <authorList>
            <person name="Schulz F."/>
            <person name="Roux S."/>
            <person name="Paez-Espino D."/>
            <person name="Jungbluth S."/>
            <person name="Walsh D.A."/>
            <person name="Denef V.J."/>
            <person name="McMahon K.D."/>
            <person name="Konstantinidis K.T."/>
            <person name="Eloe-Fadrosh E.A."/>
            <person name="Kyrpides N.C."/>
            <person name="Woyke T."/>
        </authorList>
    </citation>
    <scope>NUCLEOTIDE SEQUENCE</scope>
    <source>
        <strain evidence="2">GVMAG-M-3300023184-168</strain>
    </source>
</reference>
<dbReference type="PANTHER" id="PTHR43908:SF3">
    <property type="entry name" value="AT29763P-RELATED"/>
    <property type="match status" value="1"/>
</dbReference>
<dbReference type="InterPro" id="IPR001623">
    <property type="entry name" value="DnaJ_domain"/>
</dbReference>
<protein>
    <recommendedName>
        <fullName evidence="1">J domain-containing protein</fullName>
    </recommendedName>
</protein>
<dbReference type="PRINTS" id="PR00625">
    <property type="entry name" value="JDOMAIN"/>
</dbReference>
<organism evidence="2">
    <name type="scientific">viral metagenome</name>
    <dbReference type="NCBI Taxonomy" id="1070528"/>
    <lineage>
        <taxon>unclassified sequences</taxon>
        <taxon>metagenomes</taxon>
        <taxon>organismal metagenomes</taxon>
    </lineage>
</organism>
<accession>A0A6C0HTT9</accession>
<dbReference type="GO" id="GO:0030544">
    <property type="term" value="F:Hsp70 protein binding"/>
    <property type="evidence" value="ECO:0007669"/>
    <property type="project" value="TreeGrafter"/>
</dbReference>